<comment type="caution">
    <text evidence="8">Lacks conserved residue(s) required for the propagation of feature annotation.</text>
</comment>
<dbReference type="PANTHER" id="PTHR42836">
    <property type="entry name" value="7-CARBOXY-7-DEAZAGUANINE SYNTHASE"/>
    <property type="match status" value="1"/>
</dbReference>
<comment type="subunit">
    <text evidence="8">Homodimer.</text>
</comment>
<dbReference type="SUPFAM" id="SSF102114">
    <property type="entry name" value="Radical SAM enzymes"/>
    <property type="match status" value="1"/>
</dbReference>
<dbReference type="EMBL" id="QJKK01000014">
    <property type="protein sequence ID" value="RAL21410.1"/>
    <property type="molecule type" value="Genomic_DNA"/>
</dbReference>
<feature type="domain" description="Radical SAM core" evidence="9">
    <location>
        <begin position="26"/>
        <end position="231"/>
    </location>
</feature>
<dbReference type="InterPro" id="IPR007197">
    <property type="entry name" value="rSAM"/>
</dbReference>
<evidence type="ECO:0000256" key="1">
    <source>
        <dbReference type="ARBA" id="ARBA00022485"/>
    </source>
</evidence>
<comment type="pathway">
    <text evidence="8">Purine metabolism; 7-cyano-7-deazaguanine biosynthesis.</text>
</comment>
<dbReference type="PIRSF" id="PIRSF000370">
    <property type="entry name" value="QueE"/>
    <property type="match status" value="1"/>
</dbReference>
<feature type="binding site" evidence="8">
    <location>
        <begin position="45"/>
        <end position="47"/>
    </location>
    <ligand>
        <name>S-adenosyl-L-methionine</name>
        <dbReference type="ChEBI" id="CHEBI:59789"/>
    </ligand>
</feature>
<comment type="cofactor">
    <cofactor evidence="8">
        <name>Mg(2+)</name>
        <dbReference type="ChEBI" id="CHEBI:18420"/>
    </cofactor>
</comment>
<evidence type="ECO:0000256" key="8">
    <source>
        <dbReference type="HAMAP-Rule" id="MF_00917"/>
    </source>
</evidence>
<comment type="caution">
    <text evidence="10">The sequence shown here is derived from an EMBL/GenBank/DDBJ whole genome shotgun (WGS) entry which is preliminary data.</text>
</comment>
<dbReference type="Pfam" id="PF04055">
    <property type="entry name" value="Radical_SAM"/>
    <property type="match status" value="1"/>
</dbReference>
<feature type="binding site" evidence="8">
    <location>
        <position position="46"/>
    </location>
    <ligand>
        <name>[4Fe-4S] cluster</name>
        <dbReference type="ChEBI" id="CHEBI:49883"/>
        <note>4Fe-4S-S-AdoMet</note>
    </ligand>
</feature>
<accession>A0A364K139</accession>
<reference evidence="10 11" key="1">
    <citation type="submission" date="2018-06" db="EMBL/GenBank/DDBJ databases">
        <title>Thermoflavimicrobium daqus sp. nov., a thermophilic microbe isolated from Moutai-flavour Daqu.</title>
        <authorList>
            <person name="Wang X."/>
            <person name="Zhou H."/>
        </authorList>
    </citation>
    <scope>NUCLEOTIDE SEQUENCE [LARGE SCALE GENOMIC DNA]</scope>
    <source>
        <strain evidence="10 11">FBKL4.011</strain>
    </source>
</reference>
<dbReference type="SFLD" id="SFLDS00029">
    <property type="entry name" value="Radical_SAM"/>
    <property type="match status" value="1"/>
</dbReference>
<evidence type="ECO:0000256" key="4">
    <source>
        <dbReference type="ARBA" id="ARBA00022842"/>
    </source>
</evidence>
<gene>
    <name evidence="8" type="primary">queE</name>
    <name evidence="10" type="ORF">DL897_16315</name>
</gene>
<evidence type="ECO:0000256" key="5">
    <source>
        <dbReference type="ARBA" id="ARBA00023004"/>
    </source>
</evidence>
<feature type="binding site" evidence="8">
    <location>
        <position position="35"/>
    </location>
    <ligand>
        <name>substrate</name>
    </ligand>
</feature>
<comment type="catalytic activity">
    <reaction evidence="8">
        <text>6-carboxy-5,6,7,8-tetrahydropterin + H(+) = 7-carboxy-7-carbaguanine + NH4(+)</text>
        <dbReference type="Rhea" id="RHEA:27974"/>
        <dbReference type="ChEBI" id="CHEBI:15378"/>
        <dbReference type="ChEBI" id="CHEBI:28938"/>
        <dbReference type="ChEBI" id="CHEBI:61032"/>
        <dbReference type="ChEBI" id="CHEBI:61036"/>
        <dbReference type="EC" id="4.3.99.3"/>
    </reaction>
</comment>
<dbReference type="InterPro" id="IPR024924">
    <property type="entry name" value="7-CO-7-deazaguanine_synth-like"/>
</dbReference>
<keyword evidence="6 8" id="KW-0411">Iron-sulfur</keyword>
<dbReference type="PANTHER" id="PTHR42836:SF1">
    <property type="entry name" value="7-CARBOXY-7-DEAZAGUANINE SYNTHASE"/>
    <property type="match status" value="1"/>
</dbReference>
<evidence type="ECO:0000256" key="6">
    <source>
        <dbReference type="ARBA" id="ARBA00023014"/>
    </source>
</evidence>
<dbReference type="GO" id="GO:0016840">
    <property type="term" value="F:carbon-nitrogen lyase activity"/>
    <property type="evidence" value="ECO:0007669"/>
    <property type="project" value="UniProtKB-UniRule"/>
</dbReference>
<name>A0A364K139_9BACL</name>
<dbReference type="AlphaFoldDB" id="A0A364K139"/>
<keyword evidence="3 8" id="KW-0479">Metal-binding</keyword>
<dbReference type="HAMAP" id="MF_00917">
    <property type="entry name" value="QueE"/>
    <property type="match status" value="1"/>
</dbReference>
<feature type="binding site" evidence="8">
    <location>
        <position position="43"/>
    </location>
    <ligand>
        <name>[4Fe-4S] cluster</name>
        <dbReference type="ChEBI" id="CHEBI:49883"/>
        <note>4Fe-4S-S-AdoMet</note>
    </ligand>
</feature>
<keyword evidence="5 8" id="KW-0408">Iron</keyword>
<comment type="cofactor">
    <cofactor evidence="8">
        <name>S-adenosyl-L-methionine</name>
        <dbReference type="ChEBI" id="CHEBI:59789"/>
    </cofactor>
    <text evidence="8">Binds 1 S-adenosyl-L-methionine per subunit.</text>
</comment>
<dbReference type="OrthoDB" id="9792276at2"/>
<dbReference type="Gene3D" id="3.20.20.70">
    <property type="entry name" value="Aldolase class I"/>
    <property type="match status" value="1"/>
</dbReference>
<dbReference type="GO" id="GO:1904047">
    <property type="term" value="F:S-adenosyl-L-methionine binding"/>
    <property type="evidence" value="ECO:0007669"/>
    <property type="project" value="UniProtKB-UniRule"/>
</dbReference>
<dbReference type="GO" id="GO:0000287">
    <property type="term" value="F:magnesium ion binding"/>
    <property type="evidence" value="ECO:0007669"/>
    <property type="project" value="UniProtKB-UniRule"/>
</dbReference>
<keyword evidence="1 8" id="KW-0004">4Fe-4S</keyword>
<evidence type="ECO:0000313" key="11">
    <source>
        <dbReference type="Proteomes" id="UP000251213"/>
    </source>
</evidence>
<feature type="binding site" evidence="8">
    <location>
        <position position="81"/>
    </location>
    <ligand>
        <name>substrate</name>
    </ligand>
</feature>
<evidence type="ECO:0000256" key="7">
    <source>
        <dbReference type="ARBA" id="ARBA00023239"/>
    </source>
</evidence>
<dbReference type="GO" id="GO:0051539">
    <property type="term" value="F:4 iron, 4 sulfur cluster binding"/>
    <property type="evidence" value="ECO:0007669"/>
    <property type="project" value="UniProtKB-UniRule"/>
</dbReference>
<dbReference type="Proteomes" id="UP000251213">
    <property type="component" value="Unassembled WGS sequence"/>
</dbReference>
<evidence type="ECO:0000256" key="3">
    <source>
        <dbReference type="ARBA" id="ARBA00022723"/>
    </source>
</evidence>
<comment type="similarity">
    <text evidence="8">Belongs to the radical SAM superfamily. 7-carboxy-7-deazaguanine synthase family.</text>
</comment>
<keyword evidence="11" id="KW-1185">Reference proteome</keyword>
<dbReference type="UniPathway" id="UPA00391"/>
<dbReference type="InterPro" id="IPR013785">
    <property type="entry name" value="Aldolase_TIM"/>
</dbReference>
<dbReference type="InterPro" id="IPR058240">
    <property type="entry name" value="rSAM_sf"/>
</dbReference>
<keyword evidence="7 8" id="KW-0456">Lyase</keyword>
<feature type="binding site" evidence="8">
    <location>
        <position position="83"/>
    </location>
    <ligand>
        <name>S-adenosyl-L-methionine</name>
        <dbReference type="ChEBI" id="CHEBI:59789"/>
    </ligand>
</feature>
<dbReference type="CDD" id="cd01335">
    <property type="entry name" value="Radical_SAM"/>
    <property type="match status" value="1"/>
</dbReference>
<proteinExistence type="inferred from homology"/>
<dbReference type="EC" id="4.3.99.3" evidence="8"/>
<keyword evidence="8" id="KW-0671">Queuosine biosynthesis</keyword>
<evidence type="ECO:0000313" key="10">
    <source>
        <dbReference type="EMBL" id="RAL21410.1"/>
    </source>
</evidence>
<dbReference type="RefSeq" id="WP_113660188.1">
    <property type="nucleotide sequence ID" value="NZ_KZ845676.1"/>
</dbReference>
<protein>
    <recommendedName>
        <fullName evidence="8">7-carboxy-7-deazaguanine synthase</fullName>
        <shortName evidence="8">CDG synthase</shortName>
        <ecNumber evidence="8">4.3.99.3</ecNumber>
    </recommendedName>
    <alternativeName>
        <fullName evidence="8">Queuosine biosynthesis protein QueE</fullName>
    </alternativeName>
</protein>
<comment type="function">
    <text evidence="8">Catalyzes the complex heterocyclic radical-mediated conversion of 6-carboxy-5,6,7,8-tetrahydropterin (CPH4) to 7-carboxy-7-deazaguanine (CDG), a step common to the biosynthetic pathways of all 7-deazapurine-containing compounds.</text>
</comment>
<keyword evidence="4 8" id="KW-0460">Magnesium</keyword>
<sequence length="236" mass="27227">MNLLEYEEIKLPMVEIFETVEGEGTRAGFSTTFVRVYNCNLRCTWCDTPYSYAPAKPEFWATISEIVSEVKKYPHQHICLTGGEPLMHGKKSLALIQALAEIDYIQDIHIETNGAIHLGLFQELREMHPLVQNKVRFVLDHKLPASGEHDKMVLENFQYLTEQDEIKFVIGSEEDFDYAVDILNKWHQNGLPLFSPVWETMPPAKLVSLMLEHQLTHVKLNLQLHKVIWDPEARGV</sequence>
<comment type="cofactor">
    <cofactor evidence="8">
        <name>[4Fe-4S] cluster</name>
        <dbReference type="ChEBI" id="CHEBI:49883"/>
    </cofactor>
    <text evidence="8">Binds 1 [4Fe-4S] cluster. The cluster is coordinated with 3 cysteines and an exchangeable S-adenosyl-L-methionine.</text>
</comment>
<feature type="binding site" evidence="8">
    <location>
        <begin position="20"/>
        <end position="22"/>
    </location>
    <ligand>
        <name>substrate</name>
    </ligand>
</feature>
<evidence type="ECO:0000256" key="2">
    <source>
        <dbReference type="ARBA" id="ARBA00022691"/>
    </source>
</evidence>
<keyword evidence="2 8" id="KW-0949">S-adenosyl-L-methionine</keyword>
<organism evidence="10 11">
    <name type="scientific">Thermoflavimicrobium daqui</name>
    <dbReference type="NCBI Taxonomy" id="2137476"/>
    <lineage>
        <taxon>Bacteria</taxon>
        <taxon>Bacillati</taxon>
        <taxon>Bacillota</taxon>
        <taxon>Bacilli</taxon>
        <taxon>Bacillales</taxon>
        <taxon>Thermoactinomycetaceae</taxon>
        <taxon>Thermoflavimicrobium</taxon>
    </lineage>
</organism>
<dbReference type="PROSITE" id="PS51918">
    <property type="entry name" value="RADICAL_SAM"/>
    <property type="match status" value="1"/>
</dbReference>
<dbReference type="GO" id="GO:0008616">
    <property type="term" value="P:tRNA queuosine(34) biosynthetic process"/>
    <property type="evidence" value="ECO:0007669"/>
    <property type="project" value="UniProtKB-UniRule"/>
</dbReference>
<reference evidence="10 11" key="2">
    <citation type="submission" date="2018-06" db="EMBL/GenBank/DDBJ databases">
        <authorList>
            <person name="Zhirakovskaya E."/>
        </authorList>
    </citation>
    <scope>NUCLEOTIDE SEQUENCE [LARGE SCALE GENOMIC DNA]</scope>
    <source>
        <strain evidence="10 11">FBKL4.011</strain>
    </source>
</reference>
<feature type="binding site" evidence="8">
    <location>
        <position position="48"/>
    </location>
    <ligand>
        <name>Mg(2+)</name>
        <dbReference type="ChEBI" id="CHEBI:18420"/>
    </ligand>
</feature>
<feature type="binding site" evidence="8">
    <location>
        <position position="39"/>
    </location>
    <ligand>
        <name>[4Fe-4S] cluster</name>
        <dbReference type="ChEBI" id="CHEBI:49883"/>
        <note>4Fe-4S-S-AdoMet</note>
    </ligand>
</feature>
<evidence type="ECO:0000259" key="9">
    <source>
        <dbReference type="PROSITE" id="PS51918"/>
    </source>
</evidence>